<dbReference type="OrthoDB" id="9812611at2"/>
<evidence type="ECO:0000259" key="1">
    <source>
        <dbReference type="PROSITE" id="PS51750"/>
    </source>
</evidence>
<accession>A0A9D2WQU5</accession>
<dbReference type="PROSITE" id="PS51750">
    <property type="entry name" value="BRO_N"/>
    <property type="match status" value="1"/>
</dbReference>
<dbReference type="SMART" id="SM01040">
    <property type="entry name" value="Bro-N"/>
    <property type="match status" value="1"/>
</dbReference>
<evidence type="ECO:0000313" key="3">
    <source>
        <dbReference type="Proteomes" id="UP000798488"/>
    </source>
</evidence>
<sequence>MSKELMIFSNDEYEVKARECNEVIEFRIDDIAKYLGFIQKQNKNDKIYISYRWETINKYLEEFGFPNILGKGDFIPEQYVYLLAMKAENNSAIAFQKWLAFEVLPNIRKHGAYISEDADEKYISNEIRFSMKRTINTFSNANPSELEELYNDFRTYIDKEFKHKTDKRLSRYKSVEKGLEILLKRIANEDISNIGDCYNIRKLKEVVIKDRTTLEKRISGGIKTGQVKKIKKLEKM</sequence>
<keyword evidence="3" id="KW-1185">Reference proteome</keyword>
<feature type="domain" description="Bro-N" evidence="1">
    <location>
        <begin position="1"/>
        <end position="111"/>
    </location>
</feature>
<dbReference type="Proteomes" id="UP000798488">
    <property type="component" value="Unassembled WGS sequence"/>
</dbReference>
<dbReference type="Pfam" id="PF02498">
    <property type="entry name" value="Bro-N"/>
    <property type="match status" value="1"/>
</dbReference>
<dbReference type="RefSeq" id="WP_161822122.1">
    <property type="nucleotide sequence ID" value="NZ_LSRS01000003.1"/>
</dbReference>
<gene>
    <name evidence="2" type="ORF">SPSYN_01828</name>
</gene>
<dbReference type="InterPro" id="IPR003497">
    <property type="entry name" value="BRO_N_domain"/>
</dbReference>
<name>A0A9D2WQU5_9FIRM</name>
<comment type="caution">
    <text evidence="2">The sequence shown here is derived from an EMBL/GenBank/DDBJ whole genome shotgun (WGS) entry which is preliminary data.</text>
</comment>
<dbReference type="AlphaFoldDB" id="A0A9D2WQU5"/>
<evidence type="ECO:0000313" key="2">
    <source>
        <dbReference type="EMBL" id="KAF1085684.1"/>
    </source>
</evidence>
<dbReference type="EMBL" id="LSRS01000003">
    <property type="protein sequence ID" value="KAF1085684.1"/>
    <property type="molecule type" value="Genomic_DNA"/>
</dbReference>
<reference evidence="2" key="1">
    <citation type="submission" date="2016-02" db="EMBL/GenBank/DDBJ databases">
        <title>Draft Genome Sequence of Sporotomaculum syntrophicum Strain FB, a Syntrophic Benzoate Degrader.</title>
        <authorList>
            <person name="Nobu M.K."/>
            <person name="Narihiro T."/>
            <person name="Qiu Y.-L."/>
            <person name="Ohashi A."/>
            <person name="Liu W.-T."/>
            <person name="Yuji S."/>
        </authorList>
    </citation>
    <scope>NUCLEOTIDE SEQUENCE</scope>
    <source>
        <strain evidence="2">FB</strain>
    </source>
</reference>
<proteinExistence type="predicted"/>
<organism evidence="2 3">
    <name type="scientific">Sporotomaculum syntrophicum</name>
    <dbReference type="NCBI Taxonomy" id="182264"/>
    <lineage>
        <taxon>Bacteria</taxon>
        <taxon>Bacillati</taxon>
        <taxon>Bacillota</taxon>
        <taxon>Clostridia</taxon>
        <taxon>Eubacteriales</taxon>
        <taxon>Desulfallaceae</taxon>
        <taxon>Sporotomaculum</taxon>
    </lineage>
</organism>
<protein>
    <recommendedName>
        <fullName evidence="1">Bro-N domain-containing protein</fullName>
    </recommendedName>
</protein>